<proteinExistence type="predicted"/>
<sequence>MNCFFTCEVWGDDAAISVHKKPPSVETLSFAHVQEWYESIGVPSQGKLFKKADRPGFDLIFDMKSLPSLE</sequence>
<evidence type="ECO:0000313" key="2">
    <source>
        <dbReference type="Proteomes" id="UP000464658"/>
    </source>
</evidence>
<evidence type="ECO:0000313" key="1">
    <source>
        <dbReference type="EMBL" id="BBP88197.1"/>
    </source>
</evidence>
<dbReference type="AlphaFoldDB" id="A0A5S9M3N5"/>
<dbReference type="Proteomes" id="UP000464658">
    <property type="component" value="Chromosome"/>
</dbReference>
<accession>A0A5S9M3N5</accession>
<reference evidence="1 2" key="1">
    <citation type="submission" date="2019-12" db="EMBL/GenBank/DDBJ databases">
        <title>Full genome sequence of a Bacillus safensis strain isolated from commercially available natto in Indonesia.</title>
        <authorList>
            <person name="Yoshida M."/>
            <person name="Uomi M."/>
            <person name="Waturangi D."/>
            <person name="Ekaputri J.J."/>
            <person name="Setiamarga D.H.E."/>
        </authorList>
    </citation>
    <scope>NUCLEOTIDE SEQUENCE [LARGE SCALE GENOMIC DNA]</scope>
    <source>
        <strain evidence="1 2">IDN1</strain>
    </source>
</reference>
<organism evidence="1 2">
    <name type="scientific">Bacillus safensis</name>
    <dbReference type="NCBI Taxonomy" id="561879"/>
    <lineage>
        <taxon>Bacteria</taxon>
        <taxon>Bacillati</taxon>
        <taxon>Bacillota</taxon>
        <taxon>Bacilli</taxon>
        <taxon>Bacillales</taxon>
        <taxon>Bacillaceae</taxon>
        <taxon>Bacillus</taxon>
    </lineage>
</organism>
<protein>
    <submittedName>
        <fullName evidence="1">Uncharacterized protein</fullName>
    </submittedName>
</protein>
<dbReference type="EMBL" id="AP021906">
    <property type="protein sequence ID" value="BBP88197.1"/>
    <property type="molecule type" value="Genomic_DNA"/>
</dbReference>
<name>A0A5S9M3N5_BACIA</name>
<gene>
    <name evidence="1" type="ORF">BsIDN1_18150</name>
</gene>